<dbReference type="PROSITE" id="PS50977">
    <property type="entry name" value="HTH_TETR_2"/>
    <property type="match status" value="1"/>
</dbReference>
<evidence type="ECO:0000256" key="5">
    <source>
        <dbReference type="SAM" id="MobiDB-lite"/>
    </source>
</evidence>
<evidence type="ECO:0000256" key="3">
    <source>
        <dbReference type="ARBA" id="ARBA00023163"/>
    </source>
</evidence>
<comment type="caution">
    <text evidence="7">The sequence shown here is derived from an EMBL/GenBank/DDBJ whole genome shotgun (WGS) entry which is preliminary data.</text>
</comment>
<dbReference type="Pfam" id="PF00440">
    <property type="entry name" value="TetR_N"/>
    <property type="match status" value="1"/>
</dbReference>
<name>A0ABW4PEC7_9ACTN</name>
<dbReference type="Gene3D" id="1.10.357.10">
    <property type="entry name" value="Tetracycline Repressor, domain 2"/>
    <property type="match status" value="1"/>
</dbReference>
<dbReference type="PANTHER" id="PTHR30055:SF151">
    <property type="entry name" value="TRANSCRIPTIONAL REGULATORY PROTEIN"/>
    <property type="match status" value="1"/>
</dbReference>
<evidence type="ECO:0000256" key="1">
    <source>
        <dbReference type="ARBA" id="ARBA00023015"/>
    </source>
</evidence>
<keyword evidence="3" id="KW-0804">Transcription</keyword>
<proteinExistence type="predicted"/>
<organism evidence="7 8">
    <name type="scientific">Streptomyces desertarenae</name>
    <dbReference type="NCBI Taxonomy" id="2666184"/>
    <lineage>
        <taxon>Bacteria</taxon>
        <taxon>Bacillati</taxon>
        <taxon>Actinomycetota</taxon>
        <taxon>Actinomycetes</taxon>
        <taxon>Kitasatosporales</taxon>
        <taxon>Streptomycetaceae</taxon>
        <taxon>Streptomyces</taxon>
    </lineage>
</organism>
<accession>A0ABW4PEC7</accession>
<feature type="DNA-binding region" description="H-T-H motif" evidence="4">
    <location>
        <begin position="57"/>
        <end position="76"/>
    </location>
</feature>
<dbReference type="InterPro" id="IPR004111">
    <property type="entry name" value="Repressor_TetR_C"/>
</dbReference>
<dbReference type="PRINTS" id="PR00455">
    <property type="entry name" value="HTHTETR"/>
</dbReference>
<feature type="region of interest" description="Disordered" evidence="5">
    <location>
        <begin position="1"/>
        <end position="35"/>
    </location>
</feature>
<dbReference type="InterPro" id="IPR009057">
    <property type="entry name" value="Homeodomain-like_sf"/>
</dbReference>
<dbReference type="Pfam" id="PF02909">
    <property type="entry name" value="TetR_C_1"/>
    <property type="match status" value="1"/>
</dbReference>
<evidence type="ECO:0000256" key="4">
    <source>
        <dbReference type="PROSITE-ProRule" id="PRU00335"/>
    </source>
</evidence>
<evidence type="ECO:0000256" key="2">
    <source>
        <dbReference type="ARBA" id="ARBA00023125"/>
    </source>
</evidence>
<sequence>MASGSRAGRPARTSVWLDDRPEPRRRTAAEQPSGLDRERITAAAVRLLDAEGLERFSMRRLAAELGVTAMSVYWYVDTKDDLLELAMDSVFGEVDLPAEDPDADWRDQARHLAGEYRRLLVGHPWVSSILGRYLNVGPRATRFADAARRVVERAGLPRDRIAGALAALFQFVYGFGTIEANWNSRCREAGLGPDEFYGLVFGKVRGRAEYAEALELVGERGGTVDEMRQRDFDTALECLIAGMERMRDGDREAGGDRERGAGPGGGAP</sequence>
<gene>
    <name evidence="7" type="ORF">ACFSJS_05225</name>
</gene>
<feature type="region of interest" description="Disordered" evidence="5">
    <location>
        <begin position="247"/>
        <end position="268"/>
    </location>
</feature>
<dbReference type="SUPFAM" id="SSF48498">
    <property type="entry name" value="Tetracyclin repressor-like, C-terminal domain"/>
    <property type="match status" value="1"/>
</dbReference>
<evidence type="ECO:0000313" key="7">
    <source>
        <dbReference type="EMBL" id="MFD1829063.1"/>
    </source>
</evidence>
<keyword evidence="1" id="KW-0805">Transcription regulation</keyword>
<feature type="compositionally biased region" description="Basic and acidic residues" evidence="5">
    <location>
        <begin position="247"/>
        <end position="260"/>
    </location>
</feature>
<dbReference type="InterPro" id="IPR001647">
    <property type="entry name" value="HTH_TetR"/>
</dbReference>
<dbReference type="Proteomes" id="UP001597365">
    <property type="component" value="Unassembled WGS sequence"/>
</dbReference>
<dbReference type="EMBL" id="JBHUFU010000002">
    <property type="protein sequence ID" value="MFD1829063.1"/>
    <property type="molecule type" value="Genomic_DNA"/>
</dbReference>
<feature type="domain" description="HTH tetR-type" evidence="6">
    <location>
        <begin position="34"/>
        <end position="94"/>
    </location>
</feature>
<keyword evidence="2 4" id="KW-0238">DNA-binding</keyword>
<protein>
    <submittedName>
        <fullName evidence="7">TetR/AcrR family transcriptional regulator</fullName>
    </submittedName>
</protein>
<dbReference type="InterPro" id="IPR036271">
    <property type="entry name" value="Tet_transcr_reg_TetR-rel_C_sf"/>
</dbReference>
<dbReference type="RefSeq" id="WP_380897236.1">
    <property type="nucleotide sequence ID" value="NZ_JBHUFU010000002.1"/>
</dbReference>
<dbReference type="PANTHER" id="PTHR30055">
    <property type="entry name" value="HTH-TYPE TRANSCRIPTIONAL REGULATOR RUTR"/>
    <property type="match status" value="1"/>
</dbReference>
<feature type="compositionally biased region" description="Basic and acidic residues" evidence="5">
    <location>
        <begin position="17"/>
        <end position="28"/>
    </location>
</feature>
<dbReference type="InterPro" id="IPR050109">
    <property type="entry name" value="HTH-type_TetR-like_transc_reg"/>
</dbReference>
<reference evidence="8" key="1">
    <citation type="journal article" date="2019" name="Int. J. Syst. Evol. Microbiol.">
        <title>The Global Catalogue of Microorganisms (GCM) 10K type strain sequencing project: providing services to taxonomists for standard genome sequencing and annotation.</title>
        <authorList>
            <consortium name="The Broad Institute Genomics Platform"/>
            <consortium name="The Broad Institute Genome Sequencing Center for Infectious Disease"/>
            <person name="Wu L."/>
            <person name="Ma J."/>
        </authorList>
    </citation>
    <scope>NUCLEOTIDE SEQUENCE [LARGE SCALE GENOMIC DNA]</scope>
    <source>
        <strain evidence="8">CGMCC 4.7455</strain>
    </source>
</reference>
<dbReference type="Gene3D" id="1.10.10.60">
    <property type="entry name" value="Homeodomain-like"/>
    <property type="match status" value="1"/>
</dbReference>
<dbReference type="SUPFAM" id="SSF46689">
    <property type="entry name" value="Homeodomain-like"/>
    <property type="match status" value="1"/>
</dbReference>
<evidence type="ECO:0000259" key="6">
    <source>
        <dbReference type="PROSITE" id="PS50977"/>
    </source>
</evidence>
<evidence type="ECO:0000313" key="8">
    <source>
        <dbReference type="Proteomes" id="UP001597365"/>
    </source>
</evidence>
<keyword evidence="8" id="KW-1185">Reference proteome</keyword>